<dbReference type="Pfam" id="PF13411">
    <property type="entry name" value="MerR_1"/>
    <property type="match status" value="1"/>
</dbReference>
<dbReference type="EMBL" id="JAIBOA010000033">
    <property type="protein sequence ID" value="MBW8487385.1"/>
    <property type="molecule type" value="Genomic_DNA"/>
</dbReference>
<evidence type="ECO:0000259" key="2">
    <source>
        <dbReference type="PROSITE" id="PS50937"/>
    </source>
</evidence>
<dbReference type="PRINTS" id="PR00040">
    <property type="entry name" value="HTHMERR"/>
</dbReference>
<protein>
    <submittedName>
        <fullName evidence="3">MerR family transcriptional regulator</fullName>
    </submittedName>
</protein>
<accession>A0ABS7G3T3</accession>
<dbReference type="Proteomes" id="UP000774570">
    <property type="component" value="Unassembled WGS sequence"/>
</dbReference>
<keyword evidence="1" id="KW-0238">DNA-binding</keyword>
<dbReference type="PROSITE" id="PS50937">
    <property type="entry name" value="HTH_MERR_2"/>
    <property type="match status" value="1"/>
</dbReference>
<gene>
    <name evidence="3" type="ORF">K1Y72_33880</name>
</gene>
<feature type="domain" description="HTH merR-type" evidence="2">
    <location>
        <begin position="3"/>
        <end position="71"/>
    </location>
</feature>
<proteinExistence type="predicted"/>
<dbReference type="PANTHER" id="PTHR30204">
    <property type="entry name" value="REDOX-CYCLING DRUG-SENSING TRANSCRIPTIONAL ACTIVATOR SOXR"/>
    <property type="match status" value="1"/>
</dbReference>
<name>A0ABS7G3T3_9ACTN</name>
<dbReference type="InterPro" id="IPR000551">
    <property type="entry name" value="MerR-type_HTH_dom"/>
</dbReference>
<organism evidence="3 4">
    <name type="scientific">Actinomadura parmotrematis</name>
    <dbReference type="NCBI Taxonomy" id="2864039"/>
    <lineage>
        <taxon>Bacteria</taxon>
        <taxon>Bacillati</taxon>
        <taxon>Actinomycetota</taxon>
        <taxon>Actinomycetes</taxon>
        <taxon>Streptosporangiales</taxon>
        <taxon>Thermomonosporaceae</taxon>
        <taxon>Actinomadura</taxon>
    </lineage>
</organism>
<evidence type="ECO:0000256" key="1">
    <source>
        <dbReference type="ARBA" id="ARBA00023125"/>
    </source>
</evidence>
<sequence length="240" mass="25659">MTTYRIDDLAHAAGTTVRNVRNYQERGLLPPPRREGRVGIYDDTHLARIRMICRMQERGHTFATIAELLGAWQRGADLGDLLGLEKALTDPWDDERPERRTAAELLAAFGLPAADEAAATALERATALGLVRPDGDAYAVPSPRLLRVGAELVAAGVPLDAVLAVTARIREHCAAIAAEFVGLAVAHGHLGAPAGAAAYIDRLRPLAQQAVQGLMAEAMSGVVEAEVDRRIAGIARTREP</sequence>
<dbReference type="Gene3D" id="1.10.1660.10">
    <property type="match status" value="1"/>
</dbReference>
<dbReference type="PANTHER" id="PTHR30204:SF93">
    <property type="entry name" value="HTH MERR-TYPE DOMAIN-CONTAINING PROTEIN"/>
    <property type="match status" value="1"/>
</dbReference>
<comment type="caution">
    <text evidence="3">The sequence shown here is derived from an EMBL/GenBank/DDBJ whole genome shotgun (WGS) entry which is preliminary data.</text>
</comment>
<dbReference type="InterPro" id="IPR009061">
    <property type="entry name" value="DNA-bd_dom_put_sf"/>
</dbReference>
<dbReference type="SUPFAM" id="SSF46955">
    <property type="entry name" value="Putative DNA-binding domain"/>
    <property type="match status" value="1"/>
</dbReference>
<dbReference type="SMART" id="SM00422">
    <property type="entry name" value="HTH_MERR"/>
    <property type="match status" value="1"/>
</dbReference>
<reference evidence="3 4" key="1">
    <citation type="submission" date="2021-07" db="EMBL/GenBank/DDBJ databases">
        <title>Actinomadura sp. PM05-2 isolated from lichen.</title>
        <authorList>
            <person name="Somphong A."/>
            <person name="Phongsopitanun W."/>
            <person name="Tanasupawat S."/>
            <person name="Peongsungnone V."/>
        </authorList>
    </citation>
    <scope>NUCLEOTIDE SEQUENCE [LARGE SCALE GENOMIC DNA]</scope>
    <source>
        <strain evidence="3 4">PM05-2</strain>
    </source>
</reference>
<keyword evidence="4" id="KW-1185">Reference proteome</keyword>
<dbReference type="InterPro" id="IPR047057">
    <property type="entry name" value="MerR_fam"/>
</dbReference>
<evidence type="ECO:0000313" key="3">
    <source>
        <dbReference type="EMBL" id="MBW8487385.1"/>
    </source>
</evidence>
<evidence type="ECO:0000313" key="4">
    <source>
        <dbReference type="Proteomes" id="UP000774570"/>
    </source>
</evidence>